<dbReference type="PANTHER" id="PTHR42928">
    <property type="entry name" value="TRICARBOXYLATE-BINDING PROTEIN"/>
    <property type="match status" value="1"/>
</dbReference>
<comment type="caution">
    <text evidence="2">The sequence shown here is derived from an EMBL/GenBank/DDBJ whole genome shotgun (WGS) entry which is preliminary data.</text>
</comment>
<proteinExistence type="inferred from homology"/>
<evidence type="ECO:0000313" key="2">
    <source>
        <dbReference type="EMBL" id="KIX11271.1"/>
    </source>
</evidence>
<dbReference type="PIRSF" id="PIRSF017082">
    <property type="entry name" value="YflP"/>
    <property type="match status" value="1"/>
</dbReference>
<gene>
    <name evidence="2" type="ORF">X474_26185</name>
</gene>
<dbReference type="Proteomes" id="UP000032233">
    <property type="component" value="Unassembled WGS sequence"/>
</dbReference>
<dbReference type="EMBL" id="AZAC01000067">
    <property type="protein sequence ID" value="KIX11271.1"/>
    <property type="molecule type" value="Genomic_DNA"/>
</dbReference>
<dbReference type="InParanoid" id="A0A0D2J6F2"/>
<dbReference type="InterPro" id="IPR042100">
    <property type="entry name" value="Bug_dom1"/>
</dbReference>
<dbReference type="SUPFAM" id="SSF53850">
    <property type="entry name" value="Periplasmic binding protein-like II"/>
    <property type="match status" value="1"/>
</dbReference>
<evidence type="ECO:0000256" key="1">
    <source>
        <dbReference type="ARBA" id="ARBA00006987"/>
    </source>
</evidence>
<dbReference type="Gene3D" id="3.40.190.150">
    <property type="entry name" value="Bordetella uptake gene, domain 1"/>
    <property type="match status" value="1"/>
</dbReference>
<sequence>MKRGVFSFGLTLLLALTLCLGGNALAKYPDSPVNLVVAFKAGGSLDATFRVFAKALGDELGQPVVVSNRAGAGGAVGASNLKMEKPDGYTIGANVSLPFTLSTLVSKTNYKVDDFDYLAGICFTQPAFVASPKKGWKSWADLVKAGKEKGMLTFASQTTWDKLAAKLISKKVGFTLAPVPTKGGGEMVPSLLGGHVDFAWSGGVHYKYAIAGKMVVLAACTSEPLMAFPDVPTLKQLGYDISMDVPFMLVMPKGVNAEVKKTLEQAAKRAFNHEEVQKLLKEKLHMPAVFMDSPRITELILRSHDSYKAYLDK</sequence>
<dbReference type="CDD" id="cd07012">
    <property type="entry name" value="PBP2_Bug_TTT"/>
    <property type="match status" value="1"/>
</dbReference>
<dbReference type="AlphaFoldDB" id="A0A0D2J6F2"/>
<accession>A0A0D2J6F2</accession>
<dbReference type="PANTHER" id="PTHR42928:SF5">
    <property type="entry name" value="BLR1237 PROTEIN"/>
    <property type="match status" value="1"/>
</dbReference>
<reference evidence="2 3" key="1">
    <citation type="submission" date="2013-11" db="EMBL/GenBank/DDBJ databases">
        <title>Metagenomic analysis of a methanogenic consortium involved in long chain n-alkane degradation.</title>
        <authorList>
            <person name="Davidova I.A."/>
            <person name="Callaghan A.V."/>
            <person name="Wawrik B."/>
            <person name="Pruitt S."/>
            <person name="Marks C."/>
            <person name="Duncan K.E."/>
            <person name="Suflita J.M."/>
        </authorList>
    </citation>
    <scope>NUCLEOTIDE SEQUENCE [LARGE SCALE GENOMIC DNA]</scope>
    <source>
        <strain evidence="2 3">SPR</strain>
    </source>
</reference>
<keyword evidence="3" id="KW-1185">Reference proteome</keyword>
<comment type="similarity">
    <text evidence="1">Belongs to the UPF0065 (bug) family.</text>
</comment>
<organism evidence="2 3">
    <name type="scientific">Dethiosulfatarculus sandiegensis</name>
    <dbReference type="NCBI Taxonomy" id="1429043"/>
    <lineage>
        <taxon>Bacteria</taxon>
        <taxon>Pseudomonadati</taxon>
        <taxon>Thermodesulfobacteriota</taxon>
        <taxon>Desulfarculia</taxon>
        <taxon>Desulfarculales</taxon>
        <taxon>Desulfarculaceae</taxon>
        <taxon>Dethiosulfatarculus</taxon>
    </lineage>
</organism>
<name>A0A0D2J6F2_9BACT</name>
<dbReference type="Gene3D" id="3.40.190.10">
    <property type="entry name" value="Periplasmic binding protein-like II"/>
    <property type="match status" value="1"/>
</dbReference>
<protein>
    <recommendedName>
        <fullName evidence="4">Tripartite tricarboxylate transporter substrate binding protein</fullName>
    </recommendedName>
</protein>
<evidence type="ECO:0008006" key="4">
    <source>
        <dbReference type="Google" id="ProtNLM"/>
    </source>
</evidence>
<dbReference type="STRING" id="1429043.X474_26185"/>
<dbReference type="RefSeq" id="WP_044352452.1">
    <property type="nucleotide sequence ID" value="NZ_AZAC01000067.1"/>
</dbReference>
<dbReference type="InterPro" id="IPR005064">
    <property type="entry name" value="BUG"/>
</dbReference>
<dbReference type="OrthoDB" id="8677378at2"/>
<dbReference type="Pfam" id="PF03401">
    <property type="entry name" value="TctC"/>
    <property type="match status" value="1"/>
</dbReference>
<evidence type="ECO:0000313" key="3">
    <source>
        <dbReference type="Proteomes" id="UP000032233"/>
    </source>
</evidence>